<protein>
    <submittedName>
        <fullName evidence="2">Uncharacterized protein</fullName>
    </submittedName>
</protein>
<dbReference type="PANTHER" id="PTHR39214:SF1">
    <property type="entry name" value="MICROBODY (PEROXISOME) BIOGENESIS PROTEIN PEROXIN 8 (EUROFUNG)"/>
    <property type="match status" value="1"/>
</dbReference>
<dbReference type="OrthoDB" id="2357318at2759"/>
<dbReference type="STRING" id="329046.A0A1Y2CCY6"/>
<feature type="region of interest" description="Disordered" evidence="1">
    <location>
        <begin position="232"/>
        <end position="259"/>
    </location>
</feature>
<dbReference type="Proteomes" id="UP000193642">
    <property type="component" value="Unassembled WGS sequence"/>
</dbReference>
<accession>A0A1Y2CCY6</accession>
<dbReference type="InterPro" id="IPR055334">
    <property type="entry name" value="PEX8-like"/>
</dbReference>
<dbReference type="AlphaFoldDB" id="A0A1Y2CCY6"/>
<evidence type="ECO:0000256" key="1">
    <source>
        <dbReference type="SAM" id="MobiDB-lite"/>
    </source>
</evidence>
<evidence type="ECO:0000313" key="3">
    <source>
        <dbReference type="Proteomes" id="UP000193642"/>
    </source>
</evidence>
<proteinExistence type="predicted"/>
<dbReference type="PANTHER" id="PTHR39214">
    <property type="entry name" value="MICROBODY (PEROXISOME) BIOGENESIS PROTEIN PEROXIN 8 (EUROFUNG)"/>
    <property type="match status" value="1"/>
</dbReference>
<dbReference type="EMBL" id="MCGO01000021">
    <property type="protein sequence ID" value="ORY44903.1"/>
    <property type="molecule type" value="Genomic_DNA"/>
</dbReference>
<reference evidence="2 3" key="1">
    <citation type="submission" date="2016-07" db="EMBL/GenBank/DDBJ databases">
        <title>Pervasive Adenine N6-methylation of Active Genes in Fungi.</title>
        <authorList>
            <consortium name="DOE Joint Genome Institute"/>
            <person name="Mondo S.J."/>
            <person name="Dannebaum R.O."/>
            <person name="Kuo R.C."/>
            <person name="Labutti K."/>
            <person name="Haridas S."/>
            <person name="Kuo A."/>
            <person name="Salamov A."/>
            <person name="Ahrendt S.R."/>
            <person name="Lipzen A."/>
            <person name="Sullivan W."/>
            <person name="Andreopoulos W.B."/>
            <person name="Clum A."/>
            <person name="Lindquist E."/>
            <person name="Daum C."/>
            <person name="Ramamoorthy G.K."/>
            <person name="Gryganskyi A."/>
            <person name="Culley D."/>
            <person name="Magnuson J.K."/>
            <person name="James T.Y."/>
            <person name="O'Malley M.A."/>
            <person name="Stajich J.E."/>
            <person name="Spatafora J.W."/>
            <person name="Visel A."/>
            <person name="Grigoriev I.V."/>
        </authorList>
    </citation>
    <scope>NUCLEOTIDE SEQUENCE [LARGE SCALE GENOMIC DNA]</scope>
    <source>
        <strain evidence="2 3">JEL800</strain>
    </source>
</reference>
<comment type="caution">
    <text evidence="2">The sequence shown here is derived from an EMBL/GenBank/DDBJ whole genome shotgun (WGS) entry which is preliminary data.</text>
</comment>
<gene>
    <name evidence="2" type="ORF">BCR33DRAFT_212003</name>
</gene>
<keyword evidence="3" id="KW-1185">Reference proteome</keyword>
<feature type="compositionally biased region" description="Polar residues" evidence="1">
    <location>
        <begin position="236"/>
        <end position="249"/>
    </location>
</feature>
<organism evidence="2 3">
    <name type="scientific">Rhizoclosmatium globosum</name>
    <dbReference type="NCBI Taxonomy" id="329046"/>
    <lineage>
        <taxon>Eukaryota</taxon>
        <taxon>Fungi</taxon>
        <taxon>Fungi incertae sedis</taxon>
        <taxon>Chytridiomycota</taxon>
        <taxon>Chytridiomycota incertae sedis</taxon>
        <taxon>Chytridiomycetes</taxon>
        <taxon>Chytridiales</taxon>
        <taxon>Chytriomycetaceae</taxon>
        <taxon>Rhizoclosmatium</taxon>
    </lineage>
</organism>
<evidence type="ECO:0000313" key="2">
    <source>
        <dbReference type="EMBL" id="ORY44903.1"/>
    </source>
</evidence>
<sequence length="475" mass="54508">MQRFRRIQIDAILHQQFKLNKGLFVAGLQSVMDSLYELHFVTCRFGLDAFPEWKSVFYPCLDLVVDLVSSESDKLNVCDGIVAKYLPDEQVLEPIHFSNPRLIFCFLLVQHLLPNLSAQFVQHTVMPLLQPHLTYKPNRTNDQLDLFEMGHWIYFKMFESMVTDDPWKFKQIVCLGCEEYTRLVLTNYLNGDSIDLVRRSLRAQVKALTRFSSAHDHEHVDTTDYNGITVNEERSSSTAAKTEVRSNQRGKNRSFGVKTVSRRQHKIQPDVTTNENATSKSWNPWEGDEIAWKFVIEKVIGLIRELTIKIDEAESGRPLDDGITLAQGTPSTSRLDEILEAAPGLRYYVLREGLVNILFDQIRTVGIPHLEKLLAIIRELVLVGVDVGNGKERKGLGVVDFKDLKEMSGSKFWQALFEAVSNDQYFDQMRQARCVEWYMELVRDARQLILREAANVKKDTTRSAVIPQGVLRAKL</sequence>
<name>A0A1Y2CCY6_9FUNG</name>